<accession>A0A7S3JXF1</accession>
<sequence length="132" mass="15486">MTYVVENSDGEVKCAALWEPAQSPVWLYFYIFKFIAFLFWNFGFATARRISKMFFDMEAERHKRAPNAYHLAKRSCRYFDVSSSSFLSEYSKVCLSFVHSLLYHTKKNIVVTVHCSFFLSFSDRSSGSFFIN</sequence>
<keyword evidence="1" id="KW-1133">Transmembrane helix</keyword>
<protein>
    <submittedName>
        <fullName evidence="2">Uncharacterized protein</fullName>
    </submittedName>
</protein>
<name>A0A7S3JXF1_9STRA</name>
<dbReference type="EMBL" id="HBIJ01013045">
    <property type="protein sequence ID" value="CAE0368068.1"/>
    <property type="molecule type" value="Transcribed_RNA"/>
</dbReference>
<gene>
    <name evidence="2" type="ORF">ALAG00032_LOCUS8829</name>
</gene>
<organism evidence="2">
    <name type="scientific">Aureoumbra lagunensis</name>
    <dbReference type="NCBI Taxonomy" id="44058"/>
    <lineage>
        <taxon>Eukaryota</taxon>
        <taxon>Sar</taxon>
        <taxon>Stramenopiles</taxon>
        <taxon>Ochrophyta</taxon>
        <taxon>Pelagophyceae</taxon>
        <taxon>Pelagomonadales</taxon>
        <taxon>Aureoumbra</taxon>
    </lineage>
</organism>
<evidence type="ECO:0000313" key="2">
    <source>
        <dbReference type="EMBL" id="CAE0368068.1"/>
    </source>
</evidence>
<keyword evidence="1" id="KW-0472">Membrane</keyword>
<proteinExistence type="predicted"/>
<keyword evidence="1" id="KW-0812">Transmembrane</keyword>
<reference evidence="2" key="1">
    <citation type="submission" date="2021-01" db="EMBL/GenBank/DDBJ databases">
        <authorList>
            <person name="Corre E."/>
            <person name="Pelletier E."/>
            <person name="Niang G."/>
            <person name="Scheremetjew M."/>
            <person name="Finn R."/>
            <person name="Kale V."/>
            <person name="Holt S."/>
            <person name="Cochrane G."/>
            <person name="Meng A."/>
            <person name="Brown T."/>
            <person name="Cohen L."/>
        </authorList>
    </citation>
    <scope>NUCLEOTIDE SEQUENCE</scope>
    <source>
        <strain evidence="2">CCMP1510</strain>
    </source>
</reference>
<evidence type="ECO:0000256" key="1">
    <source>
        <dbReference type="SAM" id="Phobius"/>
    </source>
</evidence>
<dbReference type="AlphaFoldDB" id="A0A7S3JXF1"/>
<feature type="transmembrane region" description="Helical" evidence="1">
    <location>
        <begin position="27"/>
        <end position="47"/>
    </location>
</feature>